<accession>A0ABW2KSK1</accession>
<feature type="transmembrane region" description="Helical" evidence="1">
    <location>
        <begin position="220"/>
        <end position="242"/>
    </location>
</feature>
<reference evidence="3" key="1">
    <citation type="journal article" date="2019" name="Int. J. Syst. Evol. Microbiol.">
        <title>The Global Catalogue of Microorganisms (GCM) 10K type strain sequencing project: providing services to taxonomists for standard genome sequencing and annotation.</title>
        <authorList>
            <consortium name="The Broad Institute Genomics Platform"/>
            <consortium name="The Broad Institute Genome Sequencing Center for Infectious Disease"/>
            <person name="Wu L."/>
            <person name="Ma J."/>
        </authorList>
    </citation>
    <scope>NUCLEOTIDE SEQUENCE [LARGE SCALE GENOMIC DNA]</scope>
    <source>
        <strain evidence="3">CGMCC 1.16275</strain>
    </source>
</reference>
<comment type="caution">
    <text evidence="2">The sequence shown here is derived from an EMBL/GenBank/DDBJ whole genome shotgun (WGS) entry which is preliminary data.</text>
</comment>
<dbReference type="Proteomes" id="UP001596456">
    <property type="component" value="Unassembled WGS sequence"/>
</dbReference>
<feature type="transmembrane region" description="Helical" evidence="1">
    <location>
        <begin position="264"/>
        <end position="286"/>
    </location>
</feature>
<sequence>MSRRGHYDIPLKRDATGRFLPWIIALMVYLASLALAAAMVMSDLAARWDTGLSGSLTVQVRPLSGKDAPTVEARVQDVLKRLEGRPAVTEARPLPHEEAVRLVEPWLGSGALLDDLPVPALIDLTLRPDADAKALAAELERSVPGVEVDDPGDWLAGLRRLAATVQWVSAAVVGLIGAVAVASVIFAASAGLAVHRAEVELLHVIGASDGYVAGQFQRHVLRLTLIGGGAGLALALLTLWGLDAAGQSLTAALLPRLSLTLEQWLSLPGVPAVAALLAAVTARLTVMRALERLP</sequence>
<dbReference type="EMBL" id="JBHTCM010000009">
    <property type="protein sequence ID" value="MFC7333001.1"/>
    <property type="molecule type" value="Genomic_DNA"/>
</dbReference>
<organism evidence="2 3">
    <name type="scientific">Rhodocista pekingensis</name>
    <dbReference type="NCBI Taxonomy" id="201185"/>
    <lineage>
        <taxon>Bacteria</taxon>
        <taxon>Pseudomonadati</taxon>
        <taxon>Pseudomonadota</taxon>
        <taxon>Alphaproteobacteria</taxon>
        <taxon>Rhodospirillales</taxon>
        <taxon>Azospirillaceae</taxon>
        <taxon>Rhodocista</taxon>
    </lineage>
</organism>
<protein>
    <submittedName>
        <fullName evidence="2">Cell division protein FtsX</fullName>
    </submittedName>
</protein>
<evidence type="ECO:0000313" key="2">
    <source>
        <dbReference type="EMBL" id="MFC7333001.1"/>
    </source>
</evidence>
<dbReference type="InterPro" id="IPR004513">
    <property type="entry name" value="FtsX"/>
</dbReference>
<dbReference type="PANTHER" id="PTHR47755">
    <property type="entry name" value="CELL DIVISION PROTEIN FTSX"/>
    <property type="match status" value="1"/>
</dbReference>
<keyword evidence="2" id="KW-0132">Cell division</keyword>
<gene>
    <name evidence="2" type="ORF">ACFQPS_07480</name>
</gene>
<dbReference type="GO" id="GO:0051301">
    <property type="term" value="P:cell division"/>
    <property type="evidence" value="ECO:0007669"/>
    <property type="project" value="UniProtKB-KW"/>
</dbReference>
<dbReference type="PANTHER" id="PTHR47755:SF1">
    <property type="entry name" value="CELL DIVISION PROTEIN FTSX"/>
    <property type="match status" value="1"/>
</dbReference>
<keyword evidence="2" id="KW-0131">Cell cycle</keyword>
<keyword evidence="1" id="KW-0472">Membrane</keyword>
<keyword evidence="1" id="KW-0812">Transmembrane</keyword>
<keyword evidence="1" id="KW-1133">Transmembrane helix</keyword>
<name>A0ABW2KSK1_9PROT</name>
<feature type="transmembrane region" description="Helical" evidence="1">
    <location>
        <begin position="20"/>
        <end position="41"/>
    </location>
</feature>
<proteinExistence type="predicted"/>
<dbReference type="RefSeq" id="WP_377357804.1">
    <property type="nucleotide sequence ID" value="NZ_JBHTCM010000009.1"/>
</dbReference>
<keyword evidence="3" id="KW-1185">Reference proteome</keyword>
<feature type="transmembrane region" description="Helical" evidence="1">
    <location>
        <begin position="167"/>
        <end position="194"/>
    </location>
</feature>
<evidence type="ECO:0000256" key="1">
    <source>
        <dbReference type="SAM" id="Phobius"/>
    </source>
</evidence>
<evidence type="ECO:0000313" key="3">
    <source>
        <dbReference type="Proteomes" id="UP001596456"/>
    </source>
</evidence>